<dbReference type="Proteomes" id="UP000297472">
    <property type="component" value="Unassembled WGS sequence"/>
</dbReference>
<evidence type="ECO:0000313" key="2">
    <source>
        <dbReference type="EMBL" id="TFD29401.1"/>
    </source>
</evidence>
<gene>
    <name evidence="2" type="ORF">E3T49_10390</name>
</gene>
<keyword evidence="1" id="KW-0812">Transmembrane</keyword>
<keyword evidence="1" id="KW-0472">Membrane</keyword>
<sequence length="465" mass="50053">MTVPHEQIVTPAASPATRWRRLFIALWVPVVLVIASFGMSAVVTANHGPALSPVDEWVYVDYLFKLPVQGIVHEGEKIGTEALVIMSCDGVTPYGPMGPTCGSSLADLSSFPYKGVTSADAYTPAYFAVTRVVGDAIHTVTGINQLSSWRVTGALWLGLAAVLLHLLLRQWRIRRPVILGLGLAVIASPFAWWTYTYISTDAPSLAFGILLLLAAVKIGRGQWSGWWLPVISTVAVLFKVTNVLGVCLAALYLLILWLLELKQTQWAGWKTRRPHQQNRSSLGLIFFAVLALGASVSAQLAWLAFRSAEAVGIPVDQAIGIPLTPEELVSQVATFLPGTIVSNVNISGSTNLAYAIPGFVVAPLSWICITGVLGAFWTLRKGSKLTPIVVSVTLAALFFAPMLAIMIHVTTGNYFPLPPRYGAPILGSFLLLAGLTIRNRWAVGILLGYSVALYAYVLINAPLLA</sequence>
<protein>
    <recommendedName>
        <fullName evidence="4">Glycosyltransferase RgtA/B/C/D-like domain-containing protein</fullName>
    </recommendedName>
</protein>
<evidence type="ECO:0000313" key="3">
    <source>
        <dbReference type="Proteomes" id="UP000297472"/>
    </source>
</evidence>
<comment type="caution">
    <text evidence="2">The sequence shown here is derived from an EMBL/GenBank/DDBJ whole genome shotgun (WGS) entry which is preliminary data.</text>
</comment>
<feature type="transmembrane region" description="Helical" evidence="1">
    <location>
        <begin position="352"/>
        <end position="376"/>
    </location>
</feature>
<feature type="transmembrane region" description="Helical" evidence="1">
    <location>
        <begin position="22"/>
        <end position="43"/>
    </location>
</feature>
<feature type="transmembrane region" description="Helical" evidence="1">
    <location>
        <begin position="149"/>
        <end position="168"/>
    </location>
</feature>
<reference evidence="2 3" key="1">
    <citation type="submission" date="2019-03" db="EMBL/GenBank/DDBJ databases">
        <title>Genomics of glacier-inhabiting Cryobacterium strains.</title>
        <authorList>
            <person name="Liu Q."/>
            <person name="Xin Y.-H."/>
        </authorList>
    </citation>
    <scope>NUCLEOTIDE SEQUENCE [LARGE SCALE GENOMIC DNA]</scope>
    <source>
        <strain evidence="2 3">TMT1-51</strain>
    </source>
</reference>
<dbReference type="EMBL" id="SOHA01000032">
    <property type="protein sequence ID" value="TFD29401.1"/>
    <property type="molecule type" value="Genomic_DNA"/>
</dbReference>
<evidence type="ECO:0008006" key="4">
    <source>
        <dbReference type="Google" id="ProtNLM"/>
    </source>
</evidence>
<name>A0A4Y8JZP7_9MICO</name>
<accession>A0A4Y8JZP7</accession>
<feature type="transmembrane region" description="Helical" evidence="1">
    <location>
        <begin position="280"/>
        <end position="305"/>
    </location>
</feature>
<proteinExistence type="predicted"/>
<feature type="transmembrane region" description="Helical" evidence="1">
    <location>
        <begin position="226"/>
        <end position="259"/>
    </location>
</feature>
<keyword evidence="3" id="KW-1185">Reference proteome</keyword>
<dbReference type="AlphaFoldDB" id="A0A4Y8JZP7"/>
<feature type="transmembrane region" description="Helical" evidence="1">
    <location>
        <begin position="177"/>
        <end position="195"/>
    </location>
</feature>
<feature type="transmembrane region" description="Helical" evidence="1">
    <location>
        <begin position="444"/>
        <end position="464"/>
    </location>
</feature>
<feature type="transmembrane region" description="Helical" evidence="1">
    <location>
        <begin position="388"/>
        <end position="409"/>
    </location>
</feature>
<evidence type="ECO:0000256" key="1">
    <source>
        <dbReference type="SAM" id="Phobius"/>
    </source>
</evidence>
<organism evidence="2 3">
    <name type="scientific">Cryobacterium cryoconiti</name>
    <dbReference type="NCBI Taxonomy" id="1259239"/>
    <lineage>
        <taxon>Bacteria</taxon>
        <taxon>Bacillati</taxon>
        <taxon>Actinomycetota</taxon>
        <taxon>Actinomycetes</taxon>
        <taxon>Micrococcales</taxon>
        <taxon>Microbacteriaceae</taxon>
        <taxon>Cryobacterium</taxon>
    </lineage>
</organism>
<keyword evidence="1" id="KW-1133">Transmembrane helix</keyword>
<dbReference type="RefSeq" id="WP_166785521.1">
    <property type="nucleotide sequence ID" value="NZ_SOHA01000032.1"/>
</dbReference>
<feature type="transmembrane region" description="Helical" evidence="1">
    <location>
        <begin position="421"/>
        <end position="437"/>
    </location>
</feature>